<gene>
    <name evidence="2" type="primary">BQ5605_C012g06826</name>
    <name evidence="2" type="ORF">BQ5605_C012G06826</name>
</gene>
<feature type="transmembrane region" description="Helical" evidence="1">
    <location>
        <begin position="49"/>
        <end position="67"/>
    </location>
</feature>
<evidence type="ECO:0000256" key="1">
    <source>
        <dbReference type="SAM" id="Phobius"/>
    </source>
</evidence>
<proteinExistence type="predicted"/>
<name>A0A2X0NPM9_9BASI</name>
<dbReference type="EMBL" id="FQNC01000014">
    <property type="protein sequence ID" value="SGY16275.1"/>
    <property type="molecule type" value="Genomic_DNA"/>
</dbReference>
<evidence type="ECO:0000313" key="3">
    <source>
        <dbReference type="Proteomes" id="UP000249464"/>
    </source>
</evidence>
<reference evidence="2 3" key="1">
    <citation type="submission" date="2016-11" db="EMBL/GenBank/DDBJ databases">
        <authorList>
            <person name="Jaros S."/>
            <person name="Januszkiewicz K."/>
            <person name="Wedrychowicz H."/>
        </authorList>
    </citation>
    <scope>NUCLEOTIDE SEQUENCE [LARGE SCALE GENOMIC DNA]</scope>
</reference>
<accession>A0A2X0NPM9</accession>
<keyword evidence="1" id="KW-0812">Transmembrane</keyword>
<keyword evidence="1" id="KW-0472">Membrane</keyword>
<dbReference type="Proteomes" id="UP000249464">
    <property type="component" value="Unassembled WGS sequence"/>
</dbReference>
<protein>
    <submittedName>
        <fullName evidence="2">BQ5605_C012g06826 protein</fullName>
    </submittedName>
</protein>
<organism evidence="2 3">
    <name type="scientific">Microbotryum silenes-dioicae</name>
    <dbReference type="NCBI Taxonomy" id="796604"/>
    <lineage>
        <taxon>Eukaryota</taxon>
        <taxon>Fungi</taxon>
        <taxon>Dikarya</taxon>
        <taxon>Basidiomycota</taxon>
        <taxon>Pucciniomycotina</taxon>
        <taxon>Microbotryomycetes</taxon>
        <taxon>Microbotryales</taxon>
        <taxon>Microbotryaceae</taxon>
        <taxon>Microbotryum</taxon>
    </lineage>
</organism>
<sequence length="243" mass="27154">MTLEIQIFLLCFFAGMLFSLAVAILVGRLYHAPSSMTSQTRLNRRLLQVWAPATVSCSAGTYIILIWRKSSPLLHPDLGKAVSNSTGNLVLVLAVLVISSACVSAVVLPILSFFGHLFNTSLSWAHVANDWANYMVESLDLESAPIFRPTWEIWTFATNVLAFFLGPWYKGPRGERSRLLGTRCEGVLEGGSVWTSTKQLNQDVVDFTYTLKDLPSMKFTCWLVCCITALVYSVLYRNMRVNQ</sequence>
<feature type="transmembrane region" description="Helical" evidence="1">
    <location>
        <begin position="219"/>
        <end position="236"/>
    </location>
</feature>
<dbReference type="AlphaFoldDB" id="A0A2X0NPM9"/>
<feature type="transmembrane region" description="Helical" evidence="1">
    <location>
        <begin position="88"/>
        <end position="114"/>
    </location>
</feature>
<evidence type="ECO:0000313" key="2">
    <source>
        <dbReference type="EMBL" id="SGY16275.1"/>
    </source>
</evidence>
<keyword evidence="1" id="KW-1133">Transmembrane helix</keyword>
<keyword evidence="3" id="KW-1185">Reference proteome</keyword>
<feature type="transmembrane region" description="Helical" evidence="1">
    <location>
        <begin position="7"/>
        <end position="29"/>
    </location>
</feature>